<sequence length="175" mass="20314">MPESSTEREPIIYHYKLIRKIGLRPESKYSAVATAVMGVAVVGIFYGLFGLLYAVAGLLLMLAVHAVVLKITLRRVDRPSERRWAFRYDLPWIGPLPVMDTNLSLFRRLHFHLFLVGCCVACLFYPWAPSSLVVSLFYWHFWLLAPRLSLLRRMRRDKGDGVIRLEATEVSYYHR</sequence>
<dbReference type="Proteomes" id="UP000564644">
    <property type="component" value="Unassembled WGS sequence"/>
</dbReference>
<reference evidence="2 3" key="1">
    <citation type="submission" date="2020-08" db="EMBL/GenBank/DDBJ databases">
        <title>Cohnella phylogeny.</title>
        <authorList>
            <person name="Dunlap C."/>
        </authorList>
    </citation>
    <scope>NUCLEOTIDE SEQUENCE [LARGE SCALE GENOMIC DNA]</scope>
    <source>
        <strain evidence="2 3">CBP 2801</strain>
    </source>
</reference>
<proteinExistence type="predicted"/>
<gene>
    <name evidence="2" type="ORF">H7C18_21020</name>
</gene>
<organism evidence="2 3">
    <name type="scientific">Cohnella zeiphila</name>
    <dbReference type="NCBI Taxonomy" id="2761120"/>
    <lineage>
        <taxon>Bacteria</taxon>
        <taxon>Bacillati</taxon>
        <taxon>Bacillota</taxon>
        <taxon>Bacilli</taxon>
        <taxon>Bacillales</taxon>
        <taxon>Paenibacillaceae</taxon>
        <taxon>Cohnella</taxon>
    </lineage>
</organism>
<feature type="transmembrane region" description="Helical" evidence="1">
    <location>
        <begin position="109"/>
        <end position="127"/>
    </location>
</feature>
<evidence type="ECO:0000256" key="1">
    <source>
        <dbReference type="SAM" id="Phobius"/>
    </source>
</evidence>
<keyword evidence="1" id="KW-0472">Membrane</keyword>
<evidence type="ECO:0000313" key="2">
    <source>
        <dbReference type="EMBL" id="MBB6733411.1"/>
    </source>
</evidence>
<feature type="transmembrane region" description="Helical" evidence="1">
    <location>
        <begin position="133"/>
        <end position="150"/>
    </location>
</feature>
<dbReference type="RefSeq" id="WP_185131073.1">
    <property type="nucleotide sequence ID" value="NZ_JACJVO010000026.1"/>
</dbReference>
<dbReference type="AlphaFoldDB" id="A0A7X0SNY5"/>
<accession>A0A7X0SNY5</accession>
<feature type="transmembrane region" description="Helical" evidence="1">
    <location>
        <begin position="52"/>
        <end position="73"/>
    </location>
</feature>
<protein>
    <submittedName>
        <fullName evidence="2">Transposase</fullName>
    </submittedName>
</protein>
<name>A0A7X0SNY5_9BACL</name>
<keyword evidence="3" id="KW-1185">Reference proteome</keyword>
<keyword evidence="1" id="KW-0812">Transmembrane</keyword>
<feature type="transmembrane region" description="Helical" evidence="1">
    <location>
        <begin position="29"/>
        <end position="46"/>
    </location>
</feature>
<keyword evidence="1" id="KW-1133">Transmembrane helix</keyword>
<dbReference type="EMBL" id="JACJVO010000026">
    <property type="protein sequence ID" value="MBB6733411.1"/>
    <property type="molecule type" value="Genomic_DNA"/>
</dbReference>
<evidence type="ECO:0000313" key="3">
    <source>
        <dbReference type="Proteomes" id="UP000564644"/>
    </source>
</evidence>
<comment type="caution">
    <text evidence="2">The sequence shown here is derived from an EMBL/GenBank/DDBJ whole genome shotgun (WGS) entry which is preliminary data.</text>
</comment>